<evidence type="ECO:0000256" key="2">
    <source>
        <dbReference type="ARBA" id="ARBA00022676"/>
    </source>
</evidence>
<dbReference type="Proteomes" id="UP000596427">
    <property type="component" value="Plasmid unnamed2"/>
</dbReference>
<keyword evidence="9" id="KW-1185">Reference proteome</keyword>
<evidence type="ECO:0000313" key="8">
    <source>
        <dbReference type="EMBL" id="QRG10209.1"/>
    </source>
</evidence>
<dbReference type="Pfam" id="PF14487">
    <property type="entry name" value="DarT"/>
    <property type="match status" value="1"/>
</dbReference>
<evidence type="ECO:0000256" key="3">
    <source>
        <dbReference type="ARBA" id="ARBA00022679"/>
    </source>
</evidence>
<keyword evidence="2 6" id="KW-0328">Glycosyltransferase</keyword>
<dbReference type="AlphaFoldDB" id="A0A974SM92"/>
<feature type="domain" description="DarT" evidence="7">
    <location>
        <begin position="7"/>
        <end position="211"/>
    </location>
</feature>
<evidence type="ECO:0000259" key="7">
    <source>
        <dbReference type="PROSITE" id="PS52018"/>
    </source>
</evidence>
<keyword evidence="3 6" id="KW-0808">Transferase</keyword>
<comment type="catalytic activity">
    <reaction evidence="6">
        <text>a thymidine in DNA + NAD(+) = an N-(ADP-alpha-D-ribosyl)-thymidine in DNA + nicotinamide + H(+)</text>
        <dbReference type="Rhea" id="RHEA:71651"/>
        <dbReference type="Rhea" id="RHEA-COMP:13556"/>
        <dbReference type="Rhea" id="RHEA-COMP:18051"/>
        <dbReference type="ChEBI" id="CHEBI:15378"/>
        <dbReference type="ChEBI" id="CHEBI:17154"/>
        <dbReference type="ChEBI" id="CHEBI:57540"/>
        <dbReference type="ChEBI" id="CHEBI:137386"/>
        <dbReference type="ChEBI" id="CHEBI:191199"/>
    </reaction>
</comment>
<dbReference type="GO" id="GO:0003677">
    <property type="term" value="F:DNA binding"/>
    <property type="evidence" value="ECO:0007669"/>
    <property type="project" value="UniProtKB-UniRule"/>
</dbReference>
<keyword evidence="4 6" id="KW-0548">Nucleotidyltransferase</keyword>
<evidence type="ECO:0000256" key="1">
    <source>
        <dbReference type="ARBA" id="ARBA00022649"/>
    </source>
</evidence>
<feature type="active site" description="Proton acceptor" evidence="6">
    <location>
        <position position="51"/>
    </location>
</feature>
<reference evidence="8 9" key="1">
    <citation type="submission" date="2020-10" db="EMBL/GenBank/DDBJ databases">
        <title>Degradation of 1,4-Dioxane by Xanthobacter sp. YN2, via a Novel Group-2 Soluble Di-Iron Monooxygenase.</title>
        <authorList>
            <person name="Ma F."/>
            <person name="Wang Y."/>
            <person name="Yang J."/>
            <person name="Guo H."/>
            <person name="Su D."/>
            <person name="Yu L."/>
        </authorList>
    </citation>
    <scope>NUCLEOTIDE SEQUENCE [LARGE SCALE GENOMIC DNA]</scope>
    <source>
        <strain evidence="8 9">YN2</strain>
        <plasmid evidence="8 9">unnamed2</plasmid>
    </source>
</reference>
<dbReference type="GO" id="GO:0016779">
    <property type="term" value="F:nucleotidyltransferase activity"/>
    <property type="evidence" value="ECO:0007669"/>
    <property type="project" value="UniProtKB-UniRule"/>
</dbReference>
<keyword evidence="8" id="KW-0614">Plasmid</keyword>
<accession>A0A974SM92</accession>
<dbReference type="KEGG" id="xdi:EZH22_30260"/>
<dbReference type="InterPro" id="IPR029494">
    <property type="entry name" value="DarT"/>
</dbReference>
<comment type="similarity">
    <text evidence="6">Belongs to the DarT ADP-ribosyltransferase family.</text>
</comment>
<evidence type="ECO:0000256" key="6">
    <source>
        <dbReference type="PROSITE-ProRule" id="PRU01362"/>
    </source>
</evidence>
<evidence type="ECO:0000256" key="5">
    <source>
        <dbReference type="ARBA" id="ARBA00023125"/>
    </source>
</evidence>
<dbReference type="EMBL" id="CP063364">
    <property type="protein sequence ID" value="QRG10209.1"/>
    <property type="molecule type" value="Genomic_DNA"/>
</dbReference>
<organism evidence="8 9">
    <name type="scientific">Xanthobacter dioxanivorans</name>
    <dbReference type="NCBI Taxonomy" id="2528964"/>
    <lineage>
        <taxon>Bacteria</taxon>
        <taxon>Pseudomonadati</taxon>
        <taxon>Pseudomonadota</taxon>
        <taxon>Alphaproteobacteria</taxon>
        <taxon>Hyphomicrobiales</taxon>
        <taxon>Xanthobacteraceae</taxon>
        <taxon>Xanthobacter</taxon>
    </lineage>
</organism>
<dbReference type="GO" id="GO:0016757">
    <property type="term" value="F:glycosyltransferase activity"/>
    <property type="evidence" value="ECO:0007669"/>
    <property type="project" value="UniProtKB-UniRule"/>
</dbReference>
<dbReference type="PROSITE" id="PS52018">
    <property type="entry name" value="DART"/>
    <property type="match status" value="1"/>
</dbReference>
<gene>
    <name evidence="8" type="ORF">EZH22_30260</name>
</gene>
<comment type="caution">
    <text evidence="6">Lacks conserved residue(s) required for the propagation of feature annotation.</text>
</comment>
<evidence type="ECO:0000313" key="9">
    <source>
        <dbReference type="Proteomes" id="UP000596427"/>
    </source>
</evidence>
<proteinExistence type="inferred from homology"/>
<feature type="binding site" evidence="6">
    <location>
        <begin position="11"/>
        <end position="13"/>
    </location>
    <ligand>
        <name>NAD(+)</name>
        <dbReference type="ChEBI" id="CHEBI:57540"/>
    </ligand>
</feature>
<sequence>MPVPAHPKIYHIVHVDNLPSIVTDGSLWPDVVMAQRQGMAVIGNNEIKADRLSLPVSCHLGTRVGEYVPFYFCPRSVMLYVIHKKNHPNVAYREGQGPVVHLMADLHEAIEWAAHARRKWAFTDINAANRAADFYDDVGHLGELDWSAIGARQWPSCRDHKMAEFLMHQGFPWELVRGIGVHSENVGRRAMAAFGEALHRPPIKVKPEWYY</sequence>
<protein>
    <submittedName>
        <fullName evidence="8">DUF4433 domain-containing protein</fullName>
    </submittedName>
</protein>
<keyword evidence="5 6" id="KW-0238">DNA-binding</keyword>
<name>A0A974SM92_9HYPH</name>
<feature type="active site" evidence="6">
    <location>
        <position position="164"/>
    </location>
</feature>
<feature type="binding site" evidence="6">
    <location>
        <position position="51"/>
    </location>
    <ligand>
        <name>NAD(+)</name>
        <dbReference type="ChEBI" id="CHEBI:57540"/>
    </ligand>
</feature>
<keyword evidence="1 6" id="KW-1277">Toxin-antitoxin system</keyword>
<evidence type="ECO:0000256" key="4">
    <source>
        <dbReference type="ARBA" id="ARBA00022695"/>
    </source>
</evidence>
<geneLocation type="plasmid" evidence="8 9">
    <name>unnamed2</name>
</geneLocation>